<evidence type="ECO:0000313" key="3">
    <source>
        <dbReference type="Proteomes" id="UP000288082"/>
    </source>
</evidence>
<evidence type="ECO:0000256" key="1">
    <source>
        <dbReference type="SAM" id="Phobius"/>
    </source>
</evidence>
<comment type="caution">
    <text evidence="2">The sequence shown here is derived from an EMBL/GenBank/DDBJ whole genome shotgun (WGS) entry which is preliminary data.</text>
</comment>
<dbReference type="AlphaFoldDB" id="A0A430QWT5"/>
<keyword evidence="1" id="KW-0472">Membrane</keyword>
<feature type="transmembrane region" description="Helical" evidence="1">
    <location>
        <begin position="145"/>
        <end position="164"/>
    </location>
</feature>
<feature type="transmembrane region" description="Helical" evidence="1">
    <location>
        <begin position="170"/>
        <end position="195"/>
    </location>
</feature>
<protein>
    <submittedName>
        <fullName evidence="2">Uncharacterized protein</fullName>
    </submittedName>
</protein>
<feature type="transmembrane region" description="Helical" evidence="1">
    <location>
        <begin position="283"/>
        <end position="304"/>
    </location>
</feature>
<dbReference type="PANTHER" id="PTHR43044:SF1">
    <property type="entry name" value="QUINOL:CYTOCHROME C OXIDOREDUCTASE QUINONE-BINDING SUBUNIT 2"/>
    <property type="match status" value="1"/>
</dbReference>
<feature type="transmembrane region" description="Helical" evidence="1">
    <location>
        <begin position="310"/>
        <end position="327"/>
    </location>
</feature>
<proteinExistence type="predicted"/>
<accession>A0A430QWT5</accession>
<keyword evidence="1" id="KW-0812">Transmembrane</keyword>
<dbReference type="EMBL" id="PELM01000461">
    <property type="protein sequence ID" value="RTG99609.1"/>
    <property type="molecule type" value="Genomic_DNA"/>
</dbReference>
<feature type="transmembrane region" description="Helical" evidence="1">
    <location>
        <begin position="256"/>
        <end position="276"/>
    </location>
</feature>
<keyword evidence="1" id="KW-1133">Transmembrane helix</keyword>
<dbReference type="RefSeq" id="WP_126187940.1">
    <property type="nucleotide sequence ID" value="NZ_PELM01000461.1"/>
</dbReference>
<feature type="transmembrane region" description="Helical" evidence="1">
    <location>
        <begin position="35"/>
        <end position="52"/>
    </location>
</feature>
<sequence length="334" mass="36863">MQRSIEASRSGFLFLGLVLYALAFLFGAPAAYFPFAFFLLLSLGALLVLLLHNALRSRWGVPLEPYLYPLARLLPLMGLLGLPFFLFLSELFPWARPGAALDPILAHRSGYLNAPFMLLRYVLFFTLFSWILLKLKPGEHRAEVGAWGLALAFVAGTFLSFDLFKALEAHFYSASFGAILLLSAAVLALAVAVALAARKGTPALMGQAQNHTNLLLALSIIWIYVEATTLIIIWGGDLPHEVEFYLKRLEGPWGTVAALWAVGGFFLPFLYLLTNLPKREARYLLPIAAWIALFRLLHLAWYLLPALGRGVGVGEVLGFLGLGLLFAHRLRLGP</sequence>
<feature type="transmembrane region" description="Helical" evidence="1">
    <location>
        <begin position="114"/>
        <end position="133"/>
    </location>
</feature>
<reference evidence="2 3" key="1">
    <citation type="journal article" date="2019" name="Extremophiles">
        <title>Biogeography of thermophiles and predominance of Thermus scotoductus in domestic water heaters.</title>
        <authorList>
            <person name="Wilpiszeski R.L."/>
            <person name="Zhang Z."/>
            <person name="House C.H."/>
        </authorList>
    </citation>
    <scope>NUCLEOTIDE SEQUENCE [LARGE SCALE GENOMIC DNA]</scope>
    <source>
        <strain evidence="2 3">38_S38</strain>
    </source>
</reference>
<feature type="transmembrane region" description="Helical" evidence="1">
    <location>
        <begin position="12"/>
        <end position="29"/>
    </location>
</feature>
<feature type="transmembrane region" description="Helical" evidence="1">
    <location>
        <begin position="215"/>
        <end position="236"/>
    </location>
</feature>
<gene>
    <name evidence="2" type="ORF">CSW50_12390</name>
</gene>
<name>A0A430QWT5_THESC</name>
<feature type="transmembrane region" description="Helical" evidence="1">
    <location>
        <begin position="73"/>
        <end position="94"/>
    </location>
</feature>
<dbReference type="Proteomes" id="UP000288082">
    <property type="component" value="Unassembled WGS sequence"/>
</dbReference>
<evidence type="ECO:0000313" key="2">
    <source>
        <dbReference type="EMBL" id="RTG99609.1"/>
    </source>
</evidence>
<dbReference type="PANTHER" id="PTHR43044">
    <property type="match status" value="1"/>
</dbReference>
<organism evidence="2 3">
    <name type="scientific">Thermus scotoductus</name>
    <dbReference type="NCBI Taxonomy" id="37636"/>
    <lineage>
        <taxon>Bacteria</taxon>
        <taxon>Thermotogati</taxon>
        <taxon>Deinococcota</taxon>
        <taxon>Deinococci</taxon>
        <taxon>Thermales</taxon>
        <taxon>Thermaceae</taxon>
        <taxon>Thermus</taxon>
    </lineage>
</organism>